<keyword evidence="3 4" id="KW-1015">Disulfide bond</keyword>
<dbReference type="FunFam" id="2.10.25.10:FF:000246">
    <property type="entry name" value="EGF-like repeat and discoidin I-like domain-containing protein 3"/>
    <property type="match status" value="1"/>
</dbReference>
<keyword evidence="6" id="KW-0812">Transmembrane</keyword>
<comment type="caution">
    <text evidence="4">Lacks conserved residue(s) required for the propagation of feature annotation.</text>
</comment>
<feature type="disulfide bond" evidence="4">
    <location>
        <begin position="121"/>
        <end position="130"/>
    </location>
</feature>
<proteinExistence type="predicted"/>
<dbReference type="STRING" id="70415.A0A5S6QT27"/>
<feature type="domain" description="EGF-like" evidence="7">
    <location>
        <begin position="93"/>
        <end position="131"/>
    </location>
</feature>
<dbReference type="GO" id="GO:0005112">
    <property type="term" value="F:Notch binding"/>
    <property type="evidence" value="ECO:0007669"/>
    <property type="project" value="TreeGrafter"/>
</dbReference>
<dbReference type="SMART" id="SM00181">
    <property type="entry name" value="EGF"/>
    <property type="match status" value="2"/>
</dbReference>
<dbReference type="GO" id="GO:0007219">
    <property type="term" value="P:Notch signaling pathway"/>
    <property type="evidence" value="ECO:0007669"/>
    <property type="project" value="TreeGrafter"/>
</dbReference>
<dbReference type="InterPro" id="IPR049883">
    <property type="entry name" value="NOTCH1_EGF-like"/>
</dbReference>
<evidence type="ECO:0000256" key="3">
    <source>
        <dbReference type="ARBA" id="ARBA00023157"/>
    </source>
</evidence>
<organism evidence="8 9">
    <name type="scientific">Trichuris muris</name>
    <name type="common">Mouse whipworm</name>
    <dbReference type="NCBI Taxonomy" id="70415"/>
    <lineage>
        <taxon>Eukaryota</taxon>
        <taxon>Metazoa</taxon>
        <taxon>Ecdysozoa</taxon>
        <taxon>Nematoda</taxon>
        <taxon>Enoplea</taxon>
        <taxon>Dorylaimia</taxon>
        <taxon>Trichinellida</taxon>
        <taxon>Trichuridae</taxon>
        <taxon>Trichuris</taxon>
    </lineage>
</organism>
<dbReference type="PANTHER" id="PTHR12916">
    <property type="entry name" value="CYTOCHROME C OXIDASE POLYPEPTIDE VIC-2"/>
    <property type="match status" value="1"/>
</dbReference>
<feature type="disulfide bond" evidence="4">
    <location>
        <begin position="159"/>
        <end position="168"/>
    </location>
</feature>
<dbReference type="InterPro" id="IPR001881">
    <property type="entry name" value="EGF-like_Ca-bd_dom"/>
</dbReference>
<dbReference type="Gene3D" id="2.10.25.10">
    <property type="entry name" value="Laminin"/>
    <property type="match status" value="2"/>
</dbReference>
<dbReference type="WBParaSite" id="TMUE_2000010526.1">
    <property type="protein sequence ID" value="TMUE_2000010526.1"/>
    <property type="gene ID" value="WBGene00288627"/>
</dbReference>
<dbReference type="InterPro" id="IPR000742">
    <property type="entry name" value="EGF"/>
</dbReference>
<dbReference type="GO" id="GO:0005509">
    <property type="term" value="F:calcium ion binding"/>
    <property type="evidence" value="ECO:0007669"/>
    <property type="project" value="InterPro"/>
</dbReference>
<sequence length="253" mass="28302">MGPAFSGFFHHTWCNTKEYPTLINGRKIVGINESTERGGGFYVAYKDDGNGDIKSIHHEESDINECEKGNEVKTYWYGTCYSRPGTEKDIKLEKIPVTHGGHKCSEHSKCVNNFGSYTCECNQGWTGKLCDKDLNECGINPCKNNGTCHNTPGSYSCTCTENFAGHDCGEVQLVKRFMRYDILFGGLGAFVFCLIGWFLLMARRKDAGGSTAKSVRESKRRKKVSLHTNQEAPSKKLKKSQSNHDYVVPNINL</sequence>
<dbReference type="InterPro" id="IPR018097">
    <property type="entry name" value="EGF_Ca-bd_CS"/>
</dbReference>
<keyword evidence="6" id="KW-1133">Transmembrane helix</keyword>
<reference evidence="9" key="1">
    <citation type="submission" date="2019-12" db="UniProtKB">
        <authorList>
            <consortium name="WormBaseParasite"/>
        </authorList>
    </citation>
    <scope>IDENTIFICATION</scope>
</reference>
<dbReference type="Proteomes" id="UP000046395">
    <property type="component" value="Unassembled WGS sequence"/>
</dbReference>
<feature type="transmembrane region" description="Helical" evidence="6">
    <location>
        <begin position="182"/>
        <end position="200"/>
    </location>
</feature>
<evidence type="ECO:0000256" key="2">
    <source>
        <dbReference type="ARBA" id="ARBA00022737"/>
    </source>
</evidence>
<dbReference type="PROSITE" id="PS00022">
    <property type="entry name" value="EGF_1"/>
    <property type="match status" value="2"/>
</dbReference>
<feature type="domain" description="EGF-like" evidence="7">
    <location>
        <begin position="133"/>
        <end position="169"/>
    </location>
</feature>
<dbReference type="PROSITE" id="PS01186">
    <property type="entry name" value="EGF_2"/>
    <property type="match status" value="1"/>
</dbReference>
<name>A0A5S6QT27_TRIMR</name>
<evidence type="ECO:0000256" key="1">
    <source>
        <dbReference type="ARBA" id="ARBA00022536"/>
    </source>
</evidence>
<dbReference type="SMART" id="SM00179">
    <property type="entry name" value="EGF_CA"/>
    <property type="match status" value="2"/>
</dbReference>
<keyword evidence="6" id="KW-0472">Membrane</keyword>
<dbReference type="PROSITE" id="PS50026">
    <property type="entry name" value="EGF_3"/>
    <property type="match status" value="2"/>
</dbReference>
<keyword evidence="1 4" id="KW-0245">EGF-like domain</keyword>
<dbReference type="Pfam" id="PF00008">
    <property type="entry name" value="EGF"/>
    <property type="match status" value="1"/>
</dbReference>
<dbReference type="CDD" id="cd00054">
    <property type="entry name" value="EGF_CA"/>
    <property type="match status" value="2"/>
</dbReference>
<keyword evidence="8" id="KW-1185">Reference proteome</keyword>
<keyword evidence="2" id="KW-0677">Repeat</keyword>
<evidence type="ECO:0000313" key="9">
    <source>
        <dbReference type="WBParaSite" id="TMUE_2000010526.1"/>
    </source>
</evidence>
<accession>A0A5S6QT27</accession>
<feature type="region of interest" description="Disordered" evidence="5">
    <location>
        <begin position="210"/>
        <end position="244"/>
    </location>
</feature>
<dbReference type="PANTHER" id="PTHR12916:SF9">
    <property type="entry name" value="NEUROGENIC LOCUS NOTCH HOMOLOG PROTEIN 1-RELATED"/>
    <property type="match status" value="1"/>
</dbReference>
<dbReference type="AlphaFoldDB" id="A0A5S6QT27"/>
<evidence type="ECO:0000256" key="5">
    <source>
        <dbReference type="SAM" id="MobiDB-lite"/>
    </source>
</evidence>
<dbReference type="SUPFAM" id="SSF57196">
    <property type="entry name" value="EGF/Laminin"/>
    <property type="match status" value="2"/>
</dbReference>
<evidence type="ECO:0000259" key="7">
    <source>
        <dbReference type="PROSITE" id="PS50026"/>
    </source>
</evidence>
<evidence type="ECO:0000313" key="8">
    <source>
        <dbReference type="Proteomes" id="UP000046395"/>
    </source>
</evidence>
<evidence type="ECO:0000256" key="6">
    <source>
        <dbReference type="SAM" id="Phobius"/>
    </source>
</evidence>
<dbReference type="PROSITE" id="PS00010">
    <property type="entry name" value="ASX_HYDROXYL"/>
    <property type="match status" value="2"/>
</dbReference>
<dbReference type="PROSITE" id="PS01187">
    <property type="entry name" value="EGF_CA"/>
    <property type="match status" value="1"/>
</dbReference>
<evidence type="ECO:0000256" key="4">
    <source>
        <dbReference type="PROSITE-ProRule" id="PRU00076"/>
    </source>
</evidence>
<dbReference type="InterPro" id="IPR000152">
    <property type="entry name" value="EGF-type_Asp/Asn_hydroxyl_site"/>
</dbReference>
<protein>
    <submittedName>
        <fullName evidence="9">EGF-like domain-containing protein</fullName>
    </submittedName>
</protein>
<dbReference type="Pfam" id="PF07645">
    <property type="entry name" value="EGF_CA"/>
    <property type="match status" value="1"/>
</dbReference>